<accession>A0A2W5FNL5</accession>
<dbReference type="GO" id="GO:0006355">
    <property type="term" value="P:regulation of DNA-templated transcription"/>
    <property type="evidence" value="ECO:0007669"/>
    <property type="project" value="InterPro"/>
</dbReference>
<evidence type="ECO:0000256" key="3">
    <source>
        <dbReference type="ARBA" id="ARBA00023163"/>
    </source>
</evidence>
<dbReference type="InterPro" id="IPR000792">
    <property type="entry name" value="Tscrpt_reg_LuxR_C"/>
</dbReference>
<organism evidence="5 6">
    <name type="scientific">Roseateles depolymerans</name>
    <dbReference type="NCBI Taxonomy" id="76731"/>
    <lineage>
        <taxon>Bacteria</taxon>
        <taxon>Pseudomonadati</taxon>
        <taxon>Pseudomonadota</taxon>
        <taxon>Betaproteobacteria</taxon>
        <taxon>Burkholderiales</taxon>
        <taxon>Sphaerotilaceae</taxon>
        <taxon>Roseateles</taxon>
    </lineage>
</organism>
<dbReference type="CDD" id="cd06170">
    <property type="entry name" value="LuxR_C_like"/>
    <property type="match status" value="1"/>
</dbReference>
<comment type="caution">
    <text evidence="5">The sequence shown here is derived from an EMBL/GenBank/DDBJ whole genome shotgun (WGS) entry which is preliminary data.</text>
</comment>
<dbReference type="SUPFAM" id="SSF46894">
    <property type="entry name" value="C-terminal effector domain of the bipartite response regulators"/>
    <property type="match status" value="1"/>
</dbReference>
<dbReference type="SMART" id="SM00421">
    <property type="entry name" value="HTH_LUXR"/>
    <property type="match status" value="1"/>
</dbReference>
<reference evidence="5 6" key="1">
    <citation type="submission" date="2017-08" db="EMBL/GenBank/DDBJ databases">
        <title>Infants hospitalized years apart are colonized by the same room-sourced microbial strains.</title>
        <authorList>
            <person name="Brooks B."/>
            <person name="Olm M.R."/>
            <person name="Firek B.A."/>
            <person name="Baker R."/>
            <person name="Thomas B.C."/>
            <person name="Morowitz M.J."/>
            <person name="Banfield J.F."/>
        </authorList>
    </citation>
    <scope>NUCLEOTIDE SEQUENCE [LARGE SCALE GENOMIC DNA]</scope>
    <source>
        <strain evidence="5">S2_012_000_R2_81</strain>
    </source>
</reference>
<dbReference type="SUPFAM" id="SSF75516">
    <property type="entry name" value="Pheromone-binding domain of LuxR-like quorum-sensing transcription factors"/>
    <property type="match status" value="1"/>
</dbReference>
<dbReference type="AlphaFoldDB" id="A0A2W5FNL5"/>
<proteinExistence type="predicted"/>
<dbReference type="PROSITE" id="PS50043">
    <property type="entry name" value="HTH_LUXR_2"/>
    <property type="match status" value="1"/>
</dbReference>
<sequence length="238" mass="25287">MPSHLDLLELGAAPDAAALKSRLERVAAKLGYGLSGGTLIRGRLSSGRAAVHSFGNHPEAFLEASRSLDNALRDPLMARLQAEPGCVVYDQQLYTAAGSADLWELQARFGYRAGMAVALHELSHAEIFIFGVDGDAVPTDPAERLRLEIGLRMVALHAQAAALRIYTPEGAAANALSDLEAESLRWAAGGCSVWMTAEKMSVSEAAVMHLQREASRKLGAHSVPMAVARAMESGFIAP</sequence>
<dbReference type="GO" id="GO:0003677">
    <property type="term" value="F:DNA binding"/>
    <property type="evidence" value="ECO:0007669"/>
    <property type="project" value="UniProtKB-KW"/>
</dbReference>
<name>A0A2W5FNL5_9BURK</name>
<gene>
    <name evidence="5" type="ORF">DI603_06335</name>
</gene>
<dbReference type="Pfam" id="PF00196">
    <property type="entry name" value="GerE"/>
    <property type="match status" value="1"/>
</dbReference>
<evidence type="ECO:0000256" key="1">
    <source>
        <dbReference type="ARBA" id="ARBA00023015"/>
    </source>
</evidence>
<evidence type="ECO:0000256" key="2">
    <source>
        <dbReference type="ARBA" id="ARBA00023125"/>
    </source>
</evidence>
<evidence type="ECO:0000259" key="4">
    <source>
        <dbReference type="PROSITE" id="PS50043"/>
    </source>
</evidence>
<protein>
    <recommendedName>
        <fullName evidence="4">HTH luxR-type domain-containing protein</fullName>
    </recommendedName>
</protein>
<keyword evidence="1" id="KW-0805">Transcription regulation</keyword>
<keyword evidence="2" id="KW-0238">DNA-binding</keyword>
<dbReference type="Proteomes" id="UP000249633">
    <property type="component" value="Unassembled WGS sequence"/>
</dbReference>
<keyword evidence="3" id="KW-0804">Transcription</keyword>
<evidence type="ECO:0000313" key="6">
    <source>
        <dbReference type="Proteomes" id="UP000249633"/>
    </source>
</evidence>
<dbReference type="InterPro" id="IPR005143">
    <property type="entry name" value="TF_LuxR_autoind-bd_dom"/>
</dbReference>
<dbReference type="InterPro" id="IPR036693">
    <property type="entry name" value="TF_LuxR_autoind-bd_dom_sf"/>
</dbReference>
<dbReference type="Gene3D" id="3.30.450.80">
    <property type="entry name" value="Transcription factor LuxR-like, autoinducer-binding domain"/>
    <property type="match status" value="1"/>
</dbReference>
<dbReference type="EMBL" id="QFOD01000004">
    <property type="protein sequence ID" value="PZP34566.1"/>
    <property type="molecule type" value="Genomic_DNA"/>
</dbReference>
<feature type="domain" description="HTH luxR-type" evidence="4">
    <location>
        <begin position="169"/>
        <end position="234"/>
    </location>
</feature>
<dbReference type="InterPro" id="IPR016032">
    <property type="entry name" value="Sig_transdc_resp-reg_C-effctor"/>
</dbReference>
<dbReference type="InterPro" id="IPR036388">
    <property type="entry name" value="WH-like_DNA-bd_sf"/>
</dbReference>
<dbReference type="Pfam" id="PF03472">
    <property type="entry name" value="Autoind_bind"/>
    <property type="match status" value="1"/>
</dbReference>
<dbReference type="Gene3D" id="1.10.10.10">
    <property type="entry name" value="Winged helix-like DNA-binding domain superfamily/Winged helix DNA-binding domain"/>
    <property type="match status" value="1"/>
</dbReference>
<evidence type="ECO:0000313" key="5">
    <source>
        <dbReference type="EMBL" id="PZP34566.1"/>
    </source>
</evidence>